<evidence type="ECO:0000313" key="2">
    <source>
        <dbReference type="EMBL" id="KAB8731786.1"/>
    </source>
</evidence>
<evidence type="ECO:0000256" key="1">
    <source>
        <dbReference type="SAM" id="MobiDB-lite"/>
    </source>
</evidence>
<comment type="caution">
    <text evidence="2">The sequence shown here is derived from an EMBL/GenBank/DDBJ whole genome shotgun (WGS) entry which is preliminary data.</text>
</comment>
<dbReference type="AlphaFoldDB" id="A0A5N6L3X1"/>
<evidence type="ECO:0000313" key="3">
    <source>
        <dbReference type="Proteomes" id="UP000327013"/>
    </source>
</evidence>
<keyword evidence="3" id="KW-1185">Reference proteome</keyword>
<dbReference type="PANTHER" id="PTHR33132:SF135">
    <property type="entry name" value="OS02G0799700 PROTEIN"/>
    <property type="match status" value="1"/>
</dbReference>
<dbReference type="Proteomes" id="UP000327013">
    <property type="component" value="Unassembled WGS sequence"/>
</dbReference>
<sequence length="104" mass="11537">MEEVEQKPPKINLKPVNPKINIPEINLDDIKKHPHLLVSPSLKETKAKQSGRWKNCLCSPTTHVGSFRCRHHRNSSMHRGGSVGSKLSELAHKSGAVSDSLQAQ</sequence>
<dbReference type="EMBL" id="VIBQ01000095">
    <property type="protein sequence ID" value="KAB8731786.1"/>
    <property type="molecule type" value="Genomic_DNA"/>
</dbReference>
<reference evidence="2 3" key="1">
    <citation type="submission" date="2019-06" db="EMBL/GenBank/DDBJ databases">
        <title>A chromosomal-level reference genome of Carpinus fangiana (Coryloideae, Betulaceae).</title>
        <authorList>
            <person name="Yang X."/>
            <person name="Wang Z."/>
            <person name="Zhang L."/>
            <person name="Hao G."/>
            <person name="Liu J."/>
            <person name="Yang Y."/>
        </authorList>
    </citation>
    <scope>NUCLEOTIDE SEQUENCE [LARGE SCALE GENOMIC DNA]</scope>
    <source>
        <strain evidence="2">Cfa_2016G</strain>
        <tissue evidence="2">Leaf</tissue>
    </source>
</reference>
<feature type="region of interest" description="Disordered" evidence="1">
    <location>
        <begin position="72"/>
        <end position="104"/>
    </location>
</feature>
<protein>
    <submittedName>
        <fullName evidence="2">Uncharacterized protein</fullName>
    </submittedName>
</protein>
<accession>A0A5N6L3X1</accession>
<organism evidence="2 3">
    <name type="scientific">Carpinus fangiana</name>
    <dbReference type="NCBI Taxonomy" id="176857"/>
    <lineage>
        <taxon>Eukaryota</taxon>
        <taxon>Viridiplantae</taxon>
        <taxon>Streptophyta</taxon>
        <taxon>Embryophyta</taxon>
        <taxon>Tracheophyta</taxon>
        <taxon>Spermatophyta</taxon>
        <taxon>Magnoliopsida</taxon>
        <taxon>eudicotyledons</taxon>
        <taxon>Gunneridae</taxon>
        <taxon>Pentapetalae</taxon>
        <taxon>rosids</taxon>
        <taxon>fabids</taxon>
        <taxon>Fagales</taxon>
        <taxon>Betulaceae</taxon>
        <taxon>Carpinus</taxon>
    </lineage>
</organism>
<dbReference type="OrthoDB" id="1932391at2759"/>
<name>A0A5N6L3X1_9ROSI</name>
<proteinExistence type="predicted"/>
<dbReference type="PANTHER" id="PTHR33132">
    <property type="entry name" value="OSJNBB0118P14.9 PROTEIN"/>
    <property type="match status" value="1"/>
</dbReference>
<gene>
    <name evidence="2" type="ORF">FH972_026425</name>
</gene>